<dbReference type="SUPFAM" id="SSF81585">
    <property type="entry name" value="PsbU/PolX domain-like"/>
    <property type="match status" value="1"/>
</dbReference>
<dbReference type="OMA" id="GKPCGHD"/>
<feature type="compositionally biased region" description="Basic residues" evidence="15">
    <location>
        <begin position="1"/>
        <end position="12"/>
    </location>
</feature>
<name>A0A8C3II24_CHRPI</name>
<keyword evidence="18" id="KW-1185">Reference proteome</keyword>
<dbReference type="CDD" id="cd00141">
    <property type="entry name" value="NT_POLXc"/>
    <property type="match status" value="1"/>
</dbReference>
<evidence type="ECO:0000256" key="8">
    <source>
        <dbReference type="ARBA" id="ARBA00022842"/>
    </source>
</evidence>
<keyword evidence="6 13" id="KW-0548">Nucleotidyltransferase</keyword>
<dbReference type="InterPro" id="IPR019843">
    <property type="entry name" value="DNA_pol-X_BS"/>
</dbReference>
<dbReference type="CDD" id="cd18442">
    <property type="entry name" value="BRCT_polymerase_mu"/>
    <property type="match status" value="1"/>
</dbReference>
<dbReference type="GO" id="GO:0046872">
    <property type="term" value="F:metal ion binding"/>
    <property type="evidence" value="ECO:0007669"/>
    <property type="project" value="UniProtKB-UniRule"/>
</dbReference>
<dbReference type="SMART" id="SM00483">
    <property type="entry name" value="POLXc"/>
    <property type="match status" value="1"/>
</dbReference>
<reference evidence="17" key="1">
    <citation type="submission" date="2025-08" db="UniProtKB">
        <authorList>
            <consortium name="Ensembl"/>
        </authorList>
    </citation>
    <scope>IDENTIFICATION</scope>
</reference>
<dbReference type="GO" id="GO:0006310">
    <property type="term" value="P:DNA recombination"/>
    <property type="evidence" value="ECO:0007669"/>
    <property type="project" value="UniProtKB-KW"/>
</dbReference>
<dbReference type="PRINTS" id="PR00871">
    <property type="entry name" value="DNAPOLXTDT"/>
</dbReference>
<dbReference type="PROSITE" id="PS50172">
    <property type="entry name" value="BRCT"/>
    <property type="match status" value="1"/>
</dbReference>
<feature type="binding site" evidence="14">
    <location>
        <position position="335"/>
    </location>
    <ligand>
        <name>Mg(2+)</name>
        <dbReference type="ChEBI" id="CHEBI:18420"/>
    </ligand>
</feature>
<dbReference type="FunFam" id="3.40.50.10190:FF:000035">
    <property type="entry name" value="DNA-directed DNA/RNA polymerase mu"/>
    <property type="match status" value="1"/>
</dbReference>
<dbReference type="InterPro" id="IPR010996">
    <property type="entry name" value="HHH_MUS81"/>
</dbReference>
<evidence type="ECO:0000256" key="7">
    <source>
        <dbReference type="ARBA" id="ARBA00022723"/>
    </source>
</evidence>
<evidence type="ECO:0000256" key="12">
    <source>
        <dbReference type="ARBA" id="ARBA00071509"/>
    </source>
</evidence>
<evidence type="ECO:0000256" key="13">
    <source>
        <dbReference type="PIRNR" id="PIRNR000817"/>
    </source>
</evidence>
<dbReference type="Gene3D" id="1.10.150.20">
    <property type="entry name" value="5' to 3' exonuclease, C-terminal subdomain"/>
    <property type="match status" value="1"/>
</dbReference>
<dbReference type="PRINTS" id="PR00869">
    <property type="entry name" value="DNAPOLX"/>
</dbReference>
<dbReference type="GO" id="GO:0003887">
    <property type="term" value="F:DNA-directed DNA polymerase activity"/>
    <property type="evidence" value="ECO:0007669"/>
    <property type="project" value="UniProtKB-UniRule"/>
</dbReference>
<comment type="similarity">
    <text evidence="3 13">Belongs to the DNA polymerase type-X family.</text>
</comment>
<evidence type="ECO:0000313" key="18">
    <source>
        <dbReference type="Proteomes" id="UP000694380"/>
    </source>
</evidence>
<dbReference type="GO" id="GO:0003677">
    <property type="term" value="F:DNA binding"/>
    <property type="evidence" value="ECO:0007669"/>
    <property type="project" value="UniProtKB-UniRule"/>
</dbReference>
<dbReference type="Gene3D" id="3.30.460.10">
    <property type="entry name" value="Beta Polymerase, domain 2"/>
    <property type="match status" value="1"/>
</dbReference>
<gene>
    <name evidence="17" type="primary">POLM</name>
</gene>
<dbReference type="SUPFAM" id="SSF81301">
    <property type="entry name" value="Nucleotidyltransferase"/>
    <property type="match status" value="1"/>
</dbReference>
<reference evidence="17" key="2">
    <citation type="submission" date="2025-09" db="UniProtKB">
        <authorList>
            <consortium name="Ensembl"/>
        </authorList>
    </citation>
    <scope>IDENTIFICATION</scope>
</reference>
<dbReference type="FunFam" id="3.30.210.10:FF:000004">
    <property type="entry name" value="DNA-directed DNA/RNA polymerase mu"/>
    <property type="match status" value="1"/>
</dbReference>
<dbReference type="InterPro" id="IPR018944">
    <property type="entry name" value="DNA_pol_lambd_fingers_domain"/>
</dbReference>
<keyword evidence="5 13" id="KW-0808">Transferase</keyword>
<dbReference type="Ensembl" id="ENSCPBT00000038977.1">
    <property type="protein sequence ID" value="ENSCPBP00000033167.1"/>
    <property type="gene ID" value="ENSCPBG00000023227.1"/>
</dbReference>
<dbReference type="InterPro" id="IPR001357">
    <property type="entry name" value="BRCT_dom"/>
</dbReference>
<keyword evidence="10 13" id="KW-0539">Nucleus</keyword>
<dbReference type="InterPro" id="IPR002054">
    <property type="entry name" value="DNA-dir_DNA_pol_X"/>
</dbReference>
<dbReference type="Pfam" id="PF14792">
    <property type="entry name" value="DNA_pol_B_palm"/>
    <property type="match status" value="1"/>
</dbReference>
<dbReference type="FunFam" id="1.10.150.110:FF:000003">
    <property type="entry name" value="DNA polymerase mu"/>
    <property type="match status" value="1"/>
</dbReference>
<dbReference type="Gene3D" id="3.30.210.10">
    <property type="entry name" value="DNA polymerase, thumb domain"/>
    <property type="match status" value="1"/>
</dbReference>
<dbReference type="SUPFAM" id="SSF47802">
    <property type="entry name" value="DNA polymerase beta, N-terminal domain-like"/>
    <property type="match status" value="1"/>
</dbReference>
<evidence type="ECO:0000256" key="6">
    <source>
        <dbReference type="ARBA" id="ARBA00022695"/>
    </source>
</evidence>
<dbReference type="InterPro" id="IPR029398">
    <property type="entry name" value="PolB_thumb"/>
</dbReference>
<accession>A0A8C3II24</accession>
<dbReference type="InterPro" id="IPR022312">
    <property type="entry name" value="DNA_pol_X"/>
</dbReference>
<dbReference type="InterPro" id="IPR043519">
    <property type="entry name" value="NT_sf"/>
</dbReference>
<dbReference type="PANTHER" id="PTHR11276:SF24">
    <property type="entry name" value="DNA-DIRECTED DNA_RNA POLYMERASE MU"/>
    <property type="match status" value="1"/>
</dbReference>
<feature type="region of interest" description="Disordered" evidence="15">
    <location>
        <begin position="1"/>
        <end position="20"/>
    </location>
</feature>
<organism evidence="17 18">
    <name type="scientific">Chrysemys picta bellii</name>
    <name type="common">Western painted turtle</name>
    <name type="synonym">Emys bellii</name>
    <dbReference type="NCBI Taxonomy" id="8478"/>
    <lineage>
        <taxon>Eukaryota</taxon>
        <taxon>Metazoa</taxon>
        <taxon>Chordata</taxon>
        <taxon>Craniata</taxon>
        <taxon>Vertebrata</taxon>
        <taxon>Euteleostomi</taxon>
        <taxon>Archelosauria</taxon>
        <taxon>Testudinata</taxon>
        <taxon>Testudines</taxon>
        <taxon>Cryptodira</taxon>
        <taxon>Durocryptodira</taxon>
        <taxon>Testudinoidea</taxon>
        <taxon>Emydidae</taxon>
        <taxon>Chrysemys</taxon>
    </lineage>
</organism>
<evidence type="ECO:0000256" key="10">
    <source>
        <dbReference type="ARBA" id="ARBA00023242"/>
    </source>
</evidence>
<sequence>MALVPLKRRRRAPSPPAGPPDAGRFPAVVLCLVEKRMGASRRAFLTQLARAKGFRVDRAYSAAVTHVVSEQNSGDEVARWLEQQQEECGAGGDPALLDISWFTESMGSGRPVEIESRHRLRVSWAWGEPGNGVSALAPLGQQMAPYACQRRTPLLHSNQPLTEALETLAEDAGFSGSEGRSLAFTRAASVLKALPGRLSALEELGPLPGIGEHSRRVIQDVLEDGVSVEVERVKLSERYRTMKLFTKIFGVGVRTASRWYQEGLRTLVDLQERNTKLTRQQQAGLRHYEDLNTPVERGEAESIGRMVQEAVQRFLPGASVTLAGGFRRGKPHGHDVDLLLTHPEAGREAGLLSRVVSWLDSQGLILYQHSQENSFALHEGPEPPGGRDVLDRFERCFSIFRLEAQGRLGAARGWKAVRVDLVVAPVGQFPFALLGWTGSRHFERELRRFAGHERKMVLNSHTLYDTRLNLFLPAASEEEIFQHLGLEYVPPTQRNA</sequence>
<dbReference type="Gene3D" id="1.10.150.110">
    <property type="entry name" value="DNA polymerase beta, N-terminal domain-like"/>
    <property type="match status" value="1"/>
</dbReference>
<dbReference type="InterPro" id="IPR027421">
    <property type="entry name" value="DNA_pol_lamdba_lyase_dom_sf"/>
</dbReference>
<comment type="cofactor">
    <cofactor evidence="1 13 14">
        <name>Mg(2+)</name>
        <dbReference type="ChEBI" id="CHEBI:18420"/>
    </cofactor>
</comment>
<dbReference type="PIRSF" id="PIRSF501176">
    <property type="entry name" value="DNApol_mu"/>
    <property type="match status" value="1"/>
</dbReference>
<evidence type="ECO:0000256" key="11">
    <source>
        <dbReference type="ARBA" id="ARBA00054461"/>
    </source>
</evidence>
<dbReference type="Pfam" id="PF10391">
    <property type="entry name" value="DNA_pol_lambd_f"/>
    <property type="match status" value="1"/>
</dbReference>
<feature type="domain" description="BRCT" evidence="16">
    <location>
        <begin position="20"/>
        <end position="119"/>
    </location>
</feature>
<dbReference type="InterPro" id="IPR036420">
    <property type="entry name" value="BRCT_dom_sf"/>
</dbReference>
<evidence type="ECO:0000256" key="4">
    <source>
        <dbReference type="ARBA" id="ARBA00022553"/>
    </source>
</evidence>
<feature type="binding site" evidence="14">
    <location>
        <position position="420"/>
    </location>
    <ligand>
        <name>Mg(2+)</name>
        <dbReference type="ChEBI" id="CHEBI:18420"/>
    </ligand>
</feature>
<feature type="binding site" evidence="14">
    <location>
        <position position="337"/>
    </location>
    <ligand>
        <name>Mg(2+)</name>
        <dbReference type="ChEBI" id="CHEBI:18420"/>
    </ligand>
</feature>
<evidence type="ECO:0000256" key="5">
    <source>
        <dbReference type="ARBA" id="ARBA00022679"/>
    </source>
</evidence>
<evidence type="ECO:0000256" key="14">
    <source>
        <dbReference type="PIRSR" id="PIRSR000817-1"/>
    </source>
</evidence>
<dbReference type="Gene3D" id="3.40.50.10190">
    <property type="entry name" value="BRCT domain"/>
    <property type="match status" value="1"/>
</dbReference>
<dbReference type="InterPro" id="IPR037160">
    <property type="entry name" value="DNA_Pol_thumb_sf"/>
</dbReference>
<evidence type="ECO:0000259" key="16">
    <source>
        <dbReference type="PROSITE" id="PS50172"/>
    </source>
</evidence>
<dbReference type="EC" id="2.7.7.7" evidence="13"/>
<dbReference type="PROSITE" id="PS00522">
    <property type="entry name" value="DNA_POLYMERASE_X"/>
    <property type="match status" value="1"/>
</dbReference>
<evidence type="ECO:0000256" key="15">
    <source>
        <dbReference type="SAM" id="MobiDB-lite"/>
    </source>
</evidence>
<evidence type="ECO:0000313" key="17">
    <source>
        <dbReference type="Ensembl" id="ENSCPBP00000033167.1"/>
    </source>
</evidence>
<dbReference type="GO" id="GO:0006303">
    <property type="term" value="P:double-strand break repair via nonhomologous end joining"/>
    <property type="evidence" value="ECO:0007669"/>
    <property type="project" value="TreeGrafter"/>
</dbReference>
<evidence type="ECO:0000256" key="3">
    <source>
        <dbReference type="ARBA" id="ARBA00008323"/>
    </source>
</evidence>
<dbReference type="PANTHER" id="PTHR11276">
    <property type="entry name" value="DNA POLYMERASE TYPE-X FAMILY MEMBER"/>
    <property type="match status" value="1"/>
</dbReference>
<dbReference type="AlphaFoldDB" id="A0A8C3II24"/>
<dbReference type="GeneTree" id="ENSGT00940000158490"/>
<comment type="function">
    <text evidence="11">Gap-filling polymerase involved in repair of DNA double-strand breaks by non-homologous end joining (NHEJ). Participates in immunoglobulin (Ig) light chain gene rearrangement in V(D)J recombination.</text>
</comment>
<evidence type="ECO:0000256" key="1">
    <source>
        <dbReference type="ARBA" id="ARBA00001946"/>
    </source>
</evidence>
<comment type="subcellular location">
    <subcellularLocation>
        <location evidence="2 13">Nucleus</location>
    </subcellularLocation>
</comment>
<evidence type="ECO:0000256" key="2">
    <source>
        <dbReference type="ARBA" id="ARBA00004123"/>
    </source>
</evidence>
<dbReference type="Pfam" id="PF14791">
    <property type="entry name" value="DNA_pol_B_thumb"/>
    <property type="match status" value="1"/>
</dbReference>
<dbReference type="InterPro" id="IPR001726">
    <property type="entry name" value="TdT/Mu"/>
</dbReference>
<dbReference type="FunFam" id="1.10.150.20:FF:000010">
    <property type="entry name" value="DNA polymerase lambda"/>
    <property type="match status" value="1"/>
</dbReference>
<dbReference type="PIRSF" id="PIRSF000817">
    <property type="entry name" value="DNA_NT"/>
    <property type="match status" value="1"/>
</dbReference>
<dbReference type="Pfam" id="PF14716">
    <property type="entry name" value="HHH_8"/>
    <property type="match status" value="1"/>
</dbReference>
<keyword evidence="4" id="KW-0597">Phosphoprotein</keyword>
<dbReference type="Proteomes" id="UP000694380">
    <property type="component" value="Unplaced"/>
</dbReference>
<proteinExistence type="inferred from homology"/>
<dbReference type="SUPFAM" id="SSF52113">
    <property type="entry name" value="BRCT domain"/>
    <property type="match status" value="1"/>
</dbReference>
<keyword evidence="8 13" id="KW-0460">Magnesium</keyword>
<evidence type="ECO:0000256" key="9">
    <source>
        <dbReference type="ARBA" id="ARBA00023172"/>
    </source>
</evidence>
<protein>
    <recommendedName>
        <fullName evidence="12 13">DNA-directed DNA/RNA polymerase mu</fullName>
        <ecNumber evidence="13">2.7.7.7</ecNumber>
    </recommendedName>
</protein>
<dbReference type="InterPro" id="IPR028207">
    <property type="entry name" value="DNA_pol_B_palm_palm"/>
</dbReference>
<keyword evidence="7 13" id="KW-0479">Metal-binding</keyword>
<dbReference type="InterPro" id="IPR027249">
    <property type="entry name" value="DNA/RNApol_mu"/>
</dbReference>
<keyword evidence="9" id="KW-0233">DNA recombination</keyword>
<dbReference type="GO" id="GO:0005634">
    <property type="term" value="C:nucleus"/>
    <property type="evidence" value="ECO:0007669"/>
    <property type="project" value="UniProtKB-SubCell"/>
</dbReference>
<comment type="catalytic activity">
    <reaction evidence="13">
        <text>DNA(n) + a 2'-deoxyribonucleoside 5'-triphosphate = DNA(n+1) + diphosphate</text>
        <dbReference type="Rhea" id="RHEA:22508"/>
        <dbReference type="Rhea" id="RHEA-COMP:17339"/>
        <dbReference type="Rhea" id="RHEA-COMP:17340"/>
        <dbReference type="ChEBI" id="CHEBI:33019"/>
        <dbReference type="ChEBI" id="CHEBI:61560"/>
        <dbReference type="ChEBI" id="CHEBI:173112"/>
        <dbReference type="EC" id="2.7.7.7"/>
    </reaction>
</comment>